<dbReference type="EMBL" id="JACXVP010000004">
    <property type="protein sequence ID" value="KAG5610934.1"/>
    <property type="molecule type" value="Genomic_DNA"/>
</dbReference>
<comment type="caution">
    <text evidence="3">The sequence shown here is derived from an EMBL/GenBank/DDBJ whole genome shotgun (WGS) entry which is preliminary data.</text>
</comment>
<dbReference type="Pfam" id="PF14291">
    <property type="entry name" value="DUF4371"/>
    <property type="match status" value="1"/>
</dbReference>
<protein>
    <recommendedName>
        <fullName evidence="2">DUF4371 domain-containing protein</fullName>
    </recommendedName>
</protein>
<feature type="domain" description="DUF4371" evidence="2">
    <location>
        <begin position="84"/>
        <end position="154"/>
    </location>
</feature>
<feature type="compositionally biased region" description="Polar residues" evidence="1">
    <location>
        <begin position="9"/>
        <end position="21"/>
    </location>
</feature>
<name>A0A9J5ZIZ3_SOLCO</name>
<keyword evidence="4" id="KW-1185">Reference proteome</keyword>
<feature type="region of interest" description="Disordered" evidence="1">
    <location>
        <begin position="8"/>
        <end position="43"/>
    </location>
</feature>
<dbReference type="PANTHER" id="PTHR45749:SF34">
    <property type="entry name" value="ZINC FINGER MYM-TYPE PROTEIN 1-LIKE"/>
    <property type="match status" value="1"/>
</dbReference>
<gene>
    <name evidence="3" type="ORF">H5410_022215</name>
</gene>
<reference evidence="3 4" key="1">
    <citation type="submission" date="2020-09" db="EMBL/GenBank/DDBJ databases">
        <title>De no assembly of potato wild relative species, Solanum commersonii.</title>
        <authorList>
            <person name="Cho K."/>
        </authorList>
    </citation>
    <scope>NUCLEOTIDE SEQUENCE [LARGE SCALE GENOMIC DNA]</scope>
    <source>
        <strain evidence="3">LZ3.2</strain>
        <tissue evidence="3">Leaf</tissue>
    </source>
</reference>
<sequence>MENLLVKFNHSQASSSTNVNPSHLKDDLNLDSLESDPGKRVPIAHYNPRIKDELRKHYIQKGPCQPHMDSYPPTEIRKRMHQFCKSHDESESSTNQGFFLGFLRWHGDKHRDVGKVILENDPQNDTLTCPMIEKDIDNACAKETLKVIIEDLNEITLVY</sequence>
<evidence type="ECO:0000256" key="1">
    <source>
        <dbReference type="SAM" id="MobiDB-lite"/>
    </source>
</evidence>
<accession>A0A9J5ZIZ3</accession>
<dbReference type="InterPro" id="IPR025398">
    <property type="entry name" value="DUF4371"/>
</dbReference>
<evidence type="ECO:0000313" key="4">
    <source>
        <dbReference type="Proteomes" id="UP000824120"/>
    </source>
</evidence>
<evidence type="ECO:0000313" key="3">
    <source>
        <dbReference type="EMBL" id="KAG5610934.1"/>
    </source>
</evidence>
<dbReference type="Proteomes" id="UP000824120">
    <property type="component" value="Chromosome 4"/>
</dbReference>
<dbReference type="PANTHER" id="PTHR45749">
    <property type="match status" value="1"/>
</dbReference>
<proteinExistence type="predicted"/>
<dbReference type="AlphaFoldDB" id="A0A9J5ZIZ3"/>
<organism evidence="3 4">
    <name type="scientific">Solanum commersonii</name>
    <name type="common">Commerson's wild potato</name>
    <name type="synonym">Commerson's nightshade</name>
    <dbReference type="NCBI Taxonomy" id="4109"/>
    <lineage>
        <taxon>Eukaryota</taxon>
        <taxon>Viridiplantae</taxon>
        <taxon>Streptophyta</taxon>
        <taxon>Embryophyta</taxon>
        <taxon>Tracheophyta</taxon>
        <taxon>Spermatophyta</taxon>
        <taxon>Magnoliopsida</taxon>
        <taxon>eudicotyledons</taxon>
        <taxon>Gunneridae</taxon>
        <taxon>Pentapetalae</taxon>
        <taxon>asterids</taxon>
        <taxon>lamiids</taxon>
        <taxon>Solanales</taxon>
        <taxon>Solanaceae</taxon>
        <taxon>Solanoideae</taxon>
        <taxon>Solaneae</taxon>
        <taxon>Solanum</taxon>
    </lineage>
</organism>
<dbReference type="OrthoDB" id="912994at2759"/>
<evidence type="ECO:0000259" key="2">
    <source>
        <dbReference type="Pfam" id="PF14291"/>
    </source>
</evidence>